<protein>
    <recommendedName>
        <fullName evidence="3">Bacterial Ig-like domain-containing protein</fullName>
    </recommendedName>
</protein>
<accession>A0ABX3AUA6</accession>
<evidence type="ECO:0000313" key="2">
    <source>
        <dbReference type="Proteomes" id="UP000095059"/>
    </source>
</evidence>
<comment type="caution">
    <text evidence="1">The sequence shown here is derived from an EMBL/GenBank/DDBJ whole genome shotgun (WGS) entry which is preliminary data.</text>
</comment>
<keyword evidence="2" id="KW-1185">Reference proteome</keyword>
<evidence type="ECO:0000313" key="1">
    <source>
        <dbReference type="EMBL" id="OEF12794.1"/>
    </source>
</evidence>
<dbReference type="InterPro" id="IPR008969">
    <property type="entry name" value="CarboxyPept-like_regulatory"/>
</dbReference>
<proteinExistence type="predicted"/>
<dbReference type="Proteomes" id="UP000095059">
    <property type="component" value="Unassembled WGS sequence"/>
</dbReference>
<evidence type="ECO:0008006" key="3">
    <source>
        <dbReference type="Google" id="ProtNLM"/>
    </source>
</evidence>
<dbReference type="NCBIfam" id="NF032891">
    <property type="entry name" value="tail_200_repeat"/>
    <property type="match status" value="3"/>
</dbReference>
<dbReference type="EMBL" id="AJYJ02000091">
    <property type="protein sequence ID" value="OEF12794.1"/>
    <property type="molecule type" value="Genomic_DNA"/>
</dbReference>
<dbReference type="Gene3D" id="2.60.40.10">
    <property type="entry name" value="Immunoglobulins"/>
    <property type="match status" value="1"/>
</dbReference>
<organism evidence="1 2">
    <name type="scientific">Aliivibrio logei 5S-186</name>
    <dbReference type="NCBI Taxonomy" id="626086"/>
    <lineage>
        <taxon>Bacteria</taxon>
        <taxon>Pseudomonadati</taxon>
        <taxon>Pseudomonadota</taxon>
        <taxon>Gammaproteobacteria</taxon>
        <taxon>Vibrionales</taxon>
        <taxon>Vibrionaceae</taxon>
        <taxon>Aliivibrio</taxon>
    </lineage>
</organism>
<reference evidence="1 2" key="1">
    <citation type="journal article" date="2012" name="Science">
        <title>Ecological populations of bacteria act as socially cohesive units of antibiotic production and resistance.</title>
        <authorList>
            <person name="Cordero O.X."/>
            <person name="Wildschutte H."/>
            <person name="Kirkup B."/>
            <person name="Proehl S."/>
            <person name="Ngo L."/>
            <person name="Hussain F."/>
            <person name="Le Roux F."/>
            <person name="Mincer T."/>
            <person name="Polz M.F."/>
        </authorList>
    </citation>
    <scope>NUCLEOTIDE SEQUENCE [LARGE SCALE GENOMIC DNA]</scope>
    <source>
        <strain evidence="1 2">5S-186</strain>
    </source>
</reference>
<name>A0ABX3AUA6_ALILO</name>
<dbReference type="InterPro" id="IPR013783">
    <property type="entry name" value="Ig-like_fold"/>
</dbReference>
<gene>
    <name evidence="1" type="ORF">A1Q5_08760</name>
</gene>
<sequence>MGSISGYVFDAPVSGATVSVWEYNNGKLGRKLGQSITNPSGQYSISLDSSSMPLFVKTEGGAYRDPLTKNIVSISNGKSIVMSSVVNYEEGTEVSVMITPLTYQVAGLSEYYINKGINVGTAISNAIAMYKGMYGFDVNTTIPIDITTGGQSSFASIGHKYGALLVGYSSYSFDLIEKYPGNDSEELYTSYHLADIGYRDIVADGELNGLELDGSGLLKDISFGQVSVTSDLYSHEMAKYILIVTSDHQLNVSGTPVSDYDSFSRQINDLGTSGSINSVIAPRASIPIDEDPPEVTRLGSDTLSGTDIIKLSLIDEIGVDSNRVVLEWKMESDLDDRWTELEECSHDYSGIYCQLDLTNFQSGIRDTEENVVIYTESIDKLDTDTEDNDFVQSRLVIYAEDVIGNTNANGVEINFDWDNIEPVIEVISPDAIKSDASSYTLEGITKKNPSEIQSIRVQLGAQEPTLLSCSPINDGVNTWCKFSQIYSTDSFGDSTAFNITAEDILGNIGKEEFIVYKDDQLPRETVSYPDEINADMFFMTLGGFDASRLGIYSDYTYTKDTVDDATDILEINFAYASDGIASDISFSDFNVNFLKENNIPYIKVRVSDPYTSGSYGSSADKLTLRVDYFRKRTDGVDYDFVTGKTTVASTDSIEANIPHEALIKEADGRVSEVIYYIPFTKDVLGTTFTSTTENYSQKLSITVGDPSGNFSEPLDVYFRSTFDLPKLKVVTPFIGVTAKIEGMKANNDFNSLKSCTTVQVDSNSGGKSLDVAECEMTYNPFGYDFFRVVLQANPGAYYYQWESGLSARKNIDFNYGSPLKVANVGVYFSEAESQVLYIDELSTYQTSLFENQWNALDLIYQTSTKAKELLNDVNSALDTQINSFFGFNPALTQYATNEVLDSVIPAEPSINYQHRFLVESLGDMASRNASGTDSIDYAVAIYDDLLTDGKADGQGANGQIVIGNQNLNENIYRTDLAQTYFDITTTEYGVEEFIALKQADHFSLANPVVNGVRVFDSVGESIDKNAPTLTLSPDNIQPNGVVIADSTGNDFTISGIVYSTLTIEDIGGINTTDTTPINKVYWYAGNPLKRTDANIDFQLDTSKSNSYRHVYTFAIDSKNINYPNVSKFEIETEAQDIIGNNTGKVIMSSYFVDNGGPLITTATFSPTYANSGDSVNVTIDFSEETLNAKAKLGVNTVTWISGQNTTQWIGQVGVPVSSSDEEILTVSEHTDKFGNVGSTDTSGVLYLIPSITMDTIVGGIINESNAANVIVSGQTTRFDVGEKITVVLSNSADLKSETTEATVLTGGRWTAPAQDLSDWADGTITVTADGSNQNNIAAEIVSQTAQLANTKPTVISIISNPTFGKAGDKIDVTANFSVAVSNATAKLGTNNVTWISGQDTSQWIGEVAIPSSSLTDTEFTYTVKGFTDTNGNLGDEVDRGVVYLTPSITIDAISGGVINEGDITNVVVSGDTSRFDSSQKVTLVLSNSVDAKTKTAEANVQGDGSWTMPAQNLTGWPDGEVTATVNGLNQNGIAAEAVTETAQLSTAKPTVSSVTLNPVTPSNGDSVQVTIRFNENVSDVSGTLDQPIDFSSVTAPTNEWVGTISSLNVGVESYKDLIVSADYENISGNFGDQYTEQVNVTPVIVLNIISGDDVVGNSDSGNLMITGTSTGFSEGDDIDIQVQSVDQPLKSFSQKVQVESNGTWSTTAEDISGWNNSDVIVTVDGINTSGISAATIDKTVTLDNSIAFVYRGDWLNKKVA</sequence>
<dbReference type="SUPFAM" id="SSF49464">
    <property type="entry name" value="Carboxypeptidase regulatory domain-like"/>
    <property type="match status" value="1"/>
</dbReference>